<keyword evidence="2" id="KW-1185">Reference proteome</keyword>
<organism evidence="1 2">
    <name type="scientific">Roseibium sediminicola</name>
    <dbReference type="NCBI Taxonomy" id="2933272"/>
    <lineage>
        <taxon>Bacteria</taxon>
        <taxon>Pseudomonadati</taxon>
        <taxon>Pseudomonadota</taxon>
        <taxon>Alphaproteobacteria</taxon>
        <taxon>Hyphomicrobiales</taxon>
        <taxon>Stappiaceae</taxon>
        <taxon>Roseibium</taxon>
    </lineage>
</organism>
<name>A0ABT0H2L4_9HYPH</name>
<sequence length="158" mass="17746">MTEGRAGDFRAHPFTLHHEPFGKFRIDVFVSTQEITAPKLFRFLEIGRVAAVDKFLDPGQIGKEQPLIKLDMPGRGPHDIDAGGFLRGFQLAQCLAQRLHRLVPVRTAPQKVRQCLARRRQATFPAQIPHDCQGLAGFHRDRFLTVIQEQGPAKACKA</sequence>
<gene>
    <name evidence="1" type="ORF">M0H32_27510</name>
</gene>
<evidence type="ECO:0000313" key="2">
    <source>
        <dbReference type="Proteomes" id="UP001431221"/>
    </source>
</evidence>
<dbReference type="Proteomes" id="UP001431221">
    <property type="component" value="Unassembled WGS sequence"/>
</dbReference>
<reference evidence="1" key="1">
    <citation type="submission" date="2022-04" db="EMBL/GenBank/DDBJ databases">
        <title>Roseibium sp. CAU 1639 isolated from mud.</title>
        <authorList>
            <person name="Kim W."/>
        </authorList>
    </citation>
    <scope>NUCLEOTIDE SEQUENCE</scope>
    <source>
        <strain evidence="1">CAU 1639</strain>
    </source>
</reference>
<dbReference type="RefSeq" id="WP_248159816.1">
    <property type="nucleotide sequence ID" value="NZ_JALNMJ010000034.1"/>
</dbReference>
<proteinExistence type="predicted"/>
<comment type="caution">
    <text evidence="1">The sequence shown here is derived from an EMBL/GenBank/DDBJ whole genome shotgun (WGS) entry which is preliminary data.</text>
</comment>
<protein>
    <submittedName>
        <fullName evidence="1">Uncharacterized protein</fullName>
    </submittedName>
</protein>
<dbReference type="EMBL" id="JALNMJ010000034">
    <property type="protein sequence ID" value="MCK7615922.1"/>
    <property type="molecule type" value="Genomic_DNA"/>
</dbReference>
<accession>A0ABT0H2L4</accession>
<evidence type="ECO:0000313" key="1">
    <source>
        <dbReference type="EMBL" id="MCK7615922.1"/>
    </source>
</evidence>